<dbReference type="Gene3D" id="2.70.98.50">
    <property type="entry name" value="putative glycoside hydrolase family protein from bacillus halodurans"/>
    <property type="match status" value="1"/>
</dbReference>
<dbReference type="PANTHER" id="PTHR31084">
    <property type="entry name" value="ALPHA-L-FUCOSIDASE 2"/>
    <property type="match status" value="1"/>
</dbReference>
<comment type="caution">
    <text evidence="2">The sequence shown here is derived from an EMBL/GenBank/DDBJ whole genome shotgun (WGS) entry which is preliminary data.</text>
</comment>
<reference evidence="2" key="1">
    <citation type="journal article" date="2014" name="Genome Announc.">
        <title>Draft Genome Sequences of Three Alkaliphilic Bacillus Strains, Bacillus wakoensis JCM 9140T, Bacillus akibai JCM 9157T, and Bacillus hemicellulosilyticus JCM 9152T.</title>
        <authorList>
            <person name="Yuki M."/>
            <person name="Oshima K."/>
            <person name="Suda W."/>
            <person name="Oshida Y."/>
            <person name="Kitamura K."/>
            <person name="Iida T."/>
            <person name="Hattori M."/>
            <person name="Ohkuma M."/>
        </authorList>
    </citation>
    <scope>NUCLEOTIDE SEQUENCE [LARGE SCALE GENOMIC DNA]</scope>
    <source>
        <strain evidence="2">JCM 9152</strain>
    </source>
</reference>
<dbReference type="EMBL" id="BAUU01000054">
    <property type="protein sequence ID" value="GAE32816.1"/>
    <property type="molecule type" value="Genomic_DNA"/>
</dbReference>
<dbReference type="Proteomes" id="UP000018895">
    <property type="component" value="Unassembled WGS sequence"/>
</dbReference>
<protein>
    <submittedName>
        <fullName evidence="2">Putative large secreted protein</fullName>
    </submittedName>
</protein>
<evidence type="ECO:0000259" key="1">
    <source>
        <dbReference type="Pfam" id="PF14498"/>
    </source>
</evidence>
<dbReference type="STRING" id="1236971.JCM9152_4397"/>
<evidence type="ECO:0000313" key="2">
    <source>
        <dbReference type="EMBL" id="GAE32816.1"/>
    </source>
</evidence>
<organism evidence="2 3">
    <name type="scientific">Halalkalibacter hemicellulosilyticusJCM 9152</name>
    <dbReference type="NCBI Taxonomy" id="1236971"/>
    <lineage>
        <taxon>Bacteria</taxon>
        <taxon>Bacillati</taxon>
        <taxon>Bacillota</taxon>
        <taxon>Bacilli</taxon>
        <taxon>Bacillales</taxon>
        <taxon>Bacillaceae</taxon>
        <taxon>Halalkalibacter</taxon>
    </lineage>
</organism>
<accession>W4QL51</accession>
<evidence type="ECO:0000313" key="3">
    <source>
        <dbReference type="Proteomes" id="UP000018895"/>
    </source>
</evidence>
<dbReference type="AlphaFoldDB" id="W4QL51"/>
<name>W4QL51_9BACI</name>
<dbReference type="GO" id="GO:0004560">
    <property type="term" value="F:alpha-L-fucosidase activity"/>
    <property type="evidence" value="ECO:0007669"/>
    <property type="project" value="TreeGrafter"/>
</dbReference>
<feature type="domain" description="Glycosyl hydrolase family 95 N-terminal" evidence="1">
    <location>
        <begin position="45"/>
        <end position="296"/>
    </location>
</feature>
<dbReference type="Pfam" id="PF14498">
    <property type="entry name" value="Glyco_hyd_65N_2"/>
    <property type="match status" value="1"/>
</dbReference>
<dbReference type="InterPro" id="IPR027414">
    <property type="entry name" value="GH95_N_dom"/>
</dbReference>
<gene>
    <name evidence="2" type="ORF">JCM9152_4397</name>
</gene>
<dbReference type="PANTHER" id="PTHR31084:SF0">
    <property type="entry name" value="ALPHA-L-FUCOSIDASE 2"/>
    <property type="match status" value="1"/>
</dbReference>
<sequence length="359" mass="40082">MKPFHGAAKYANRRCFRSKLKSLLHRRERKDNVEQKIQVQTPMRLWYRHPAQEWTEALPLGNGRLGAMTFGRTDEELFQLNEDTLWSFQPRDSLNYSAADYLDQARRDIANGAYKQAQEIIERHMQGPGTEEYQPLGDLKLKFGANSGPVEFYERQLDLDTAVSKVSYVREGVRYTQEAFISAADQVLAIRLSADRPGSINVTASLETPHLATVNLEAGRGVLTMKGTGPVRPDRESAPDASDELIYEENNGVRFESQLLAVIEGGMKKIGNGLELSAVQADAVTFLLAAATSFNGYDKNPGSEGKDPAVLVQKTLVAAAEFNYDELKLRHLKDYLPLYSRVKIHLGASVATTFRRTNG</sequence>
<keyword evidence="3" id="KW-1185">Reference proteome</keyword>
<proteinExistence type="predicted"/>